<evidence type="ECO:0000313" key="2">
    <source>
        <dbReference type="EMBL" id="KAF6837986.1"/>
    </source>
</evidence>
<keyword evidence="3" id="KW-1185">Reference proteome</keyword>
<dbReference type="EMBL" id="WIGM01000135">
    <property type="protein sequence ID" value="KAF6837986.1"/>
    <property type="molecule type" value="Genomic_DNA"/>
</dbReference>
<feature type="region of interest" description="Disordered" evidence="1">
    <location>
        <begin position="1"/>
        <end position="20"/>
    </location>
</feature>
<accession>A0A8H6KW35</accession>
<reference evidence="2" key="1">
    <citation type="journal article" date="2020" name="Phytopathology">
        <title>Genome Sequence Resources of Colletotrichum truncatum, C. plurivorum, C. musicola, and C. sojae: Four Species Pathogenic to Soybean (Glycine max).</title>
        <authorList>
            <person name="Rogerio F."/>
            <person name="Boufleur T.R."/>
            <person name="Ciampi-Guillardi M."/>
            <person name="Sukno S.A."/>
            <person name="Thon M.R."/>
            <person name="Massola Junior N.S."/>
            <person name="Baroncelli R."/>
        </authorList>
    </citation>
    <scope>NUCLEOTIDE SEQUENCE</scope>
    <source>
        <strain evidence="2">LFN0074</strain>
    </source>
</reference>
<proteinExistence type="predicted"/>
<sequence>MTTPTCPTSRSRSRTPKRAQDNLQHLVARPGLKQQSQTISQHLPGLPYMVWGRCHTGRPQLIGGRCETLCTEKCTRQAGVNPTCRVLGLRNCPSRGARVDEVAEIGYSGGRLCASAISGVGELC</sequence>
<organism evidence="2 3">
    <name type="scientific">Colletotrichum musicola</name>
    <dbReference type="NCBI Taxonomy" id="2175873"/>
    <lineage>
        <taxon>Eukaryota</taxon>
        <taxon>Fungi</taxon>
        <taxon>Dikarya</taxon>
        <taxon>Ascomycota</taxon>
        <taxon>Pezizomycotina</taxon>
        <taxon>Sordariomycetes</taxon>
        <taxon>Hypocreomycetidae</taxon>
        <taxon>Glomerellales</taxon>
        <taxon>Glomerellaceae</taxon>
        <taxon>Colletotrichum</taxon>
        <taxon>Colletotrichum orchidearum species complex</taxon>
    </lineage>
</organism>
<dbReference type="AlphaFoldDB" id="A0A8H6KW35"/>
<protein>
    <submittedName>
        <fullName evidence="2">Uncharacterized protein</fullName>
    </submittedName>
</protein>
<gene>
    <name evidence="2" type="ORF">CMUS01_04817</name>
</gene>
<feature type="compositionally biased region" description="Low complexity" evidence="1">
    <location>
        <begin position="1"/>
        <end position="10"/>
    </location>
</feature>
<name>A0A8H6KW35_9PEZI</name>
<evidence type="ECO:0000313" key="3">
    <source>
        <dbReference type="Proteomes" id="UP000639643"/>
    </source>
</evidence>
<comment type="caution">
    <text evidence="2">The sequence shown here is derived from an EMBL/GenBank/DDBJ whole genome shotgun (WGS) entry which is preliminary data.</text>
</comment>
<dbReference type="Proteomes" id="UP000639643">
    <property type="component" value="Unassembled WGS sequence"/>
</dbReference>
<evidence type="ECO:0000256" key="1">
    <source>
        <dbReference type="SAM" id="MobiDB-lite"/>
    </source>
</evidence>